<comment type="similarity">
    <text evidence="1 2">Belongs to the pirin family.</text>
</comment>
<dbReference type="EMBL" id="CP084204">
    <property type="protein sequence ID" value="UZX22524.1"/>
    <property type="molecule type" value="Genomic_DNA"/>
</dbReference>
<feature type="region of interest" description="Disordered" evidence="3">
    <location>
        <begin position="242"/>
        <end position="278"/>
    </location>
</feature>
<dbReference type="GeneID" id="95601382"/>
<name>A0ABY6R0L9_9ACTN</name>
<feature type="domain" description="Pirin C-terminal" evidence="5">
    <location>
        <begin position="187"/>
        <end position="243"/>
    </location>
</feature>
<evidence type="ECO:0000259" key="4">
    <source>
        <dbReference type="Pfam" id="PF02678"/>
    </source>
</evidence>
<gene>
    <name evidence="6" type="ORF">LDH80_18065</name>
</gene>
<dbReference type="RefSeq" id="WP_267259035.1">
    <property type="nucleotide sequence ID" value="NZ_CP084204.1"/>
</dbReference>
<proteinExistence type="inferred from homology"/>
<dbReference type="InterPro" id="IPR012093">
    <property type="entry name" value="Pirin"/>
</dbReference>
<feature type="domain" description="Pirin C-terminal" evidence="5">
    <location>
        <begin position="283"/>
        <end position="323"/>
    </location>
</feature>
<dbReference type="PANTHER" id="PTHR13903:SF8">
    <property type="entry name" value="PIRIN"/>
    <property type="match status" value="1"/>
</dbReference>
<dbReference type="InterPro" id="IPR003829">
    <property type="entry name" value="Pirin_N_dom"/>
</dbReference>
<dbReference type="CDD" id="cd02247">
    <property type="entry name" value="cupin_pirin_C"/>
    <property type="match status" value="1"/>
</dbReference>
<dbReference type="InterPro" id="IPR008778">
    <property type="entry name" value="Pirin_C_dom"/>
</dbReference>
<dbReference type="Pfam" id="PF02678">
    <property type="entry name" value="Pirin"/>
    <property type="match status" value="1"/>
</dbReference>
<feature type="compositionally biased region" description="Low complexity" evidence="3">
    <location>
        <begin position="242"/>
        <end position="273"/>
    </location>
</feature>
<dbReference type="CDD" id="cd02909">
    <property type="entry name" value="cupin_pirin_N"/>
    <property type="match status" value="1"/>
</dbReference>
<reference evidence="6" key="1">
    <citation type="submission" date="2021-09" db="EMBL/GenBank/DDBJ databases">
        <title>Complete genome sequence and metabolic characterization of Streptomyces tanashiensis DSM 731 the producer of antibacterial Kalafungin and diverse secondary metabolites.</title>
        <authorList>
            <person name="Abbasi M.N."/>
            <person name="Anwar M.N."/>
            <person name="Alam K."/>
            <person name="Shoaib M."/>
            <person name="Lin Z."/>
            <person name="Hayat M."/>
            <person name="Ali M.I."/>
            <person name="Malik H.M.T."/>
            <person name="Ahmed I."/>
            <person name="Li A."/>
            <person name="Hailong Wang H."/>
            <person name="Zhang Y."/>
        </authorList>
    </citation>
    <scope>NUCLEOTIDE SEQUENCE</scope>
    <source>
        <strain evidence="6">Kala</strain>
    </source>
</reference>
<protein>
    <submittedName>
        <fullName evidence="6">Pirin family protein</fullName>
    </submittedName>
</protein>
<dbReference type="PIRSF" id="PIRSF006232">
    <property type="entry name" value="Pirin"/>
    <property type="match status" value="1"/>
</dbReference>
<sequence>MATHALTAGRTVARVARPFHTYEGAGFPVRRPFPTEELPFVDPFLMIDQVGPVELAPGEAKGAPPHPHRGFETIQYVLDGDIANADSRGHRAVVRAGGVQWLTAGSGIVHEALPTPEFLASGGRQHMLQIWLNLPARLKGVPPRSQNAEPADLPVAVTPEGAELTVLAGTGHGVTGPFETRTPVLVAHGRLAPGTRAEFTVPAGHNAMVYVMRGEATVSGEHLPDGHLAVLARDGERFTVEAPSAAGAPGAAAASSATADPSATGTPEAAGARDGAGGPGAVTEVLVLTGEPIGEPVARSGPFVMNTPDELRRAERDFRQGLMGRMPV</sequence>
<keyword evidence="7" id="KW-1185">Reference proteome</keyword>
<dbReference type="Gene3D" id="2.60.120.10">
    <property type="entry name" value="Jelly Rolls"/>
    <property type="match status" value="2"/>
</dbReference>
<evidence type="ECO:0000256" key="2">
    <source>
        <dbReference type="RuleBase" id="RU003457"/>
    </source>
</evidence>
<evidence type="ECO:0000259" key="5">
    <source>
        <dbReference type="Pfam" id="PF05726"/>
    </source>
</evidence>
<accession>A0ABY6R0L9</accession>
<dbReference type="Proteomes" id="UP001164506">
    <property type="component" value="Chromosome"/>
</dbReference>
<evidence type="ECO:0000313" key="6">
    <source>
        <dbReference type="EMBL" id="UZX22524.1"/>
    </source>
</evidence>
<dbReference type="SUPFAM" id="SSF51182">
    <property type="entry name" value="RmlC-like cupins"/>
    <property type="match status" value="2"/>
</dbReference>
<evidence type="ECO:0000313" key="7">
    <source>
        <dbReference type="Proteomes" id="UP001164506"/>
    </source>
</evidence>
<feature type="domain" description="Pirin N-terminal" evidence="4">
    <location>
        <begin position="27"/>
        <end position="132"/>
    </location>
</feature>
<organism evidence="6 7">
    <name type="scientific">Streptomyces tanashiensis</name>
    <dbReference type="NCBI Taxonomy" id="67367"/>
    <lineage>
        <taxon>Bacteria</taxon>
        <taxon>Bacillati</taxon>
        <taxon>Actinomycetota</taxon>
        <taxon>Actinomycetes</taxon>
        <taxon>Kitasatosporales</taxon>
        <taxon>Streptomycetaceae</taxon>
        <taxon>Streptomyces</taxon>
    </lineage>
</organism>
<dbReference type="InterPro" id="IPR011051">
    <property type="entry name" value="RmlC_Cupin_sf"/>
</dbReference>
<evidence type="ECO:0000256" key="1">
    <source>
        <dbReference type="ARBA" id="ARBA00008416"/>
    </source>
</evidence>
<dbReference type="Pfam" id="PF05726">
    <property type="entry name" value="Pirin_C"/>
    <property type="match status" value="2"/>
</dbReference>
<dbReference type="InterPro" id="IPR014710">
    <property type="entry name" value="RmlC-like_jellyroll"/>
</dbReference>
<evidence type="ECO:0000256" key="3">
    <source>
        <dbReference type="SAM" id="MobiDB-lite"/>
    </source>
</evidence>
<dbReference type="PANTHER" id="PTHR13903">
    <property type="entry name" value="PIRIN-RELATED"/>
    <property type="match status" value="1"/>
</dbReference>